<feature type="region of interest" description="Disordered" evidence="1">
    <location>
        <begin position="1"/>
        <end position="23"/>
    </location>
</feature>
<dbReference type="EMBL" id="MLJW01007071">
    <property type="protein sequence ID" value="OIQ65775.1"/>
    <property type="molecule type" value="Genomic_DNA"/>
</dbReference>
<reference evidence="2" key="1">
    <citation type="submission" date="2016-10" db="EMBL/GenBank/DDBJ databases">
        <title>Sequence of Gallionella enrichment culture.</title>
        <authorList>
            <person name="Poehlein A."/>
            <person name="Muehling M."/>
            <person name="Daniel R."/>
        </authorList>
    </citation>
    <scope>NUCLEOTIDE SEQUENCE</scope>
</reference>
<evidence type="ECO:0000313" key="2">
    <source>
        <dbReference type="EMBL" id="OIQ65775.1"/>
    </source>
</evidence>
<dbReference type="AlphaFoldDB" id="A0A1J5PD71"/>
<comment type="caution">
    <text evidence="2">The sequence shown here is derived from an EMBL/GenBank/DDBJ whole genome shotgun (WGS) entry which is preliminary data.</text>
</comment>
<gene>
    <name evidence="2" type="ORF">GALL_526640</name>
</gene>
<name>A0A1J5PD71_9ZZZZ</name>
<accession>A0A1J5PD71</accession>
<proteinExistence type="predicted"/>
<organism evidence="2">
    <name type="scientific">mine drainage metagenome</name>
    <dbReference type="NCBI Taxonomy" id="410659"/>
    <lineage>
        <taxon>unclassified sequences</taxon>
        <taxon>metagenomes</taxon>
        <taxon>ecological metagenomes</taxon>
    </lineage>
</organism>
<evidence type="ECO:0000256" key="1">
    <source>
        <dbReference type="SAM" id="MobiDB-lite"/>
    </source>
</evidence>
<protein>
    <submittedName>
        <fullName evidence="2">Uncharacterized protein</fullName>
    </submittedName>
</protein>
<sequence>MAQIGDDTAERGRNAGKPRHQRDFEADLLDDGANMQRTAAAEWHTDELCWVVAALDRHKPDRAGHAGVGDPHNCLGRL</sequence>